<feature type="region of interest" description="Disordered" evidence="1">
    <location>
        <begin position="132"/>
        <end position="153"/>
    </location>
</feature>
<evidence type="ECO:0000256" key="1">
    <source>
        <dbReference type="SAM" id="MobiDB-lite"/>
    </source>
</evidence>
<dbReference type="Proteomes" id="UP000286716">
    <property type="component" value="Unassembled WGS sequence"/>
</dbReference>
<evidence type="ECO:0000256" key="2">
    <source>
        <dbReference type="SAM" id="SignalP"/>
    </source>
</evidence>
<keyword evidence="2" id="KW-0732">Signal</keyword>
<dbReference type="EMBL" id="QHHU01000124">
    <property type="protein sequence ID" value="RSM34844.1"/>
    <property type="molecule type" value="Genomic_DNA"/>
</dbReference>
<reference evidence="3 4" key="1">
    <citation type="submission" date="2018-05" db="EMBL/GenBank/DDBJ databases">
        <title>Evolution of GPA BGCs.</title>
        <authorList>
            <person name="Waglechner N."/>
            <person name="Wright G.D."/>
        </authorList>
    </citation>
    <scope>NUCLEOTIDE SEQUENCE [LARGE SCALE GENOMIC DNA]</scope>
    <source>
        <strain evidence="3 4">DSM 5908</strain>
    </source>
</reference>
<feature type="chain" id="PRO_5019079922" description="Secreted protein" evidence="2">
    <location>
        <begin position="24"/>
        <end position="153"/>
    </location>
</feature>
<accession>A0A428VVI3</accession>
<evidence type="ECO:0008006" key="5">
    <source>
        <dbReference type="Google" id="ProtNLM"/>
    </source>
</evidence>
<organism evidence="3 4">
    <name type="scientific">Amycolatopsis balhimycina DSM 5908</name>
    <dbReference type="NCBI Taxonomy" id="1081091"/>
    <lineage>
        <taxon>Bacteria</taxon>
        <taxon>Bacillati</taxon>
        <taxon>Actinomycetota</taxon>
        <taxon>Actinomycetes</taxon>
        <taxon>Pseudonocardiales</taxon>
        <taxon>Pseudonocardiaceae</taxon>
        <taxon>Amycolatopsis</taxon>
    </lineage>
</organism>
<sequence length="153" mass="16651">MTALSLLGFGALAAPLATTPAQAADGGCLTYHPGGYSIGICVNNRNNDDRAYPDYYVNQPALPGNCRIVVELWDRSNRRFGDEFQDGSSCSPGHHPVSGYWCNADWRPVPADTDIKVHAYFRLYVNGRQVNDTTTNSPEITVTSRGENDCHGG</sequence>
<gene>
    <name evidence="3" type="ORF">DMA12_46690</name>
</gene>
<proteinExistence type="predicted"/>
<comment type="caution">
    <text evidence="3">The sequence shown here is derived from an EMBL/GenBank/DDBJ whole genome shotgun (WGS) entry which is preliminary data.</text>
</comment>
<protein>
    <recommendedName>
        <fullName evidence="5">Secreted protein</fullName>
    </recommendedName>
</protein>
<dbReference type="AlphaFoldDB" id="A0A428VVI3"/>
<keyword evidence="4" id="KW-1185">Reference proteome</keyword>
<evidence type="ECO:0000313" key="4">
    <source>
        <dbReference type="Proteomes" id="UP000286716"/>
    </source>
</evidence>
<feature type="compositionally biased region" description="Polar residues" evidence="1">
    <location>
        <begin position="132"/>
        <end position="145"/>
    </location>
</feature>
<feature type="signal peptide" evidence="2">
    <location>
        <begin position="1"/>
        <end position="23"/>
    </location>
</feature>
<evidence type="ECO:0000313" key="3">
    <source>
        <dbReference type="EMBL" id="RSM34844.1"/>
    </source>
</evidence>
<name>A0A428VVI3_AMYBA</name>